<evidence type="ECO:0000256" key="7">
    <source>
        <dbReference type="ARBA" id="ARBA00022857"/>
    </source>
</evidence>
<dbReference type="Gene3D" id="3.40.50.720">
    <property type="entry name" value="NAD(P)-binding Rossmann-like Domain"/>
    <property type="match status" value="1"/>
</dbReference>
<dbReference type="UniPathway" id="UPA00034">
    <property type="reaction ID" value="UER00016"/>
</dbReference>
<keyword evidence="13" id="KW-1185">Reference proteome</keyword>
<evidence type="ECO:0000256" key="6">
    <source>
        <dbReference type="ARBA" id="ARBA00022697"/>
    </source>
</evidence>
<dbReference type="GO" id="GO:0009086">
    <property type="term" value="P:methionine biosynthetic process"/>
    <property type="evidence" value="ECO:0007669"/>
    <property type="project" value="UniProtKB-KW"/>
</dbReference>
<evidence type="ECO:0000256" key="10">
    <source>
        <dbReference type="PIRSR" id="PIRSR000148-1"/>
    </source>
</evidence>
<evidence type="ECO:0000256" key="2">
    <source>
        <dbReference type="ARBA" id="ARBA00005097"/>
    </source>
</evidence>
<sequence length="315" mass="32972">MARDCPTQRGRSCSGERPQLNVGVLGATGTVGQRFVLLLDGHPDLRLHALGASAKSAGKVYSDAVRWKLPSPPPAHAAAMVVKGCDPESFVDCDLVFSALDSDVAGEIGERSIFEHALRAAVAAVDDGVALRRVCSPFPPDTGRRQGRGYSYRSFGAQMAFIKANVPVFSNAMNYRNNAAVPLVVPLANPSHLDLIPHQRSVHGVERGFLVTNSNCSTAGLAVVLQALKEAFGAAPDRVMVTTLQAISGAGYPGVASLDILDNVVPYISGEEGKVETEPLKILGSLDPSGAALAPLAGMKISATCNRVPVVDGHT</sequence>
<dbReference type="Gene3D" id="3.30.360.10">
    <property type="entry name" value="Dihydrodipicolinate Reductase, domain 2"/>
    <property type="match status" value="1"/>
</dbReference>
<comment type="caution">
    <text evidence="12">The sequence shown here is derived from an EMBL/GenBank/DDBJ whole genome shotgun (WGS) entry which is preliminary data.</text>
</comment>
<organism evidence="12 13">
    <name type="scientific">Olpidium bornovanus</name>
    <dbReference type="NCBI Taxonomy" id="278681"/>
    <lineage>
        <taxon>Eukaryota</taxon>
        <taxon>Fungi</taxon>
        <taxon>Fungi incertae sedis</taxon>
        <taxon>Olpidiomycota</taxon>
        <taxon>Olpidiomycotina</taxon>
        <taxon>Olpidiomycetes</taxon>
        <taxon>Olpidiales</taxon>
        <taxon>Olpidiaceae</taxon>
        <taxon>Olpidium</taxon>
    </lineage>
</organism>
<dbReference type="PANTHER" id="PTHR46718">
    <property type="entry name" value="ASPARTATE-SEMIALDEHYDE DEHYDROGENASE"/>
    <property type="match status" value="1"/>
</dbReference>
<keyword evidence="9" id="KW-0486">Methionine biosynthesis</keyword>
<evidence type="ECO:0000256" key="9">
    <source>
        <dbReference type="ARBA" id="ARBA00023167"/>
    </source>
</evidence>
<dbReference type="PANTHER" id="PTHR46718:SF1">
    <property type="entry name" value="ASPARTATE-SEMIALDEHYDE DEHYDROGENASE"/>
    <property type="match status" value="1"/>
</dbReference>
<feature type="active site" description="Acyl-thioester intermediate" evidence="10">
    <location>
        <position position="216"/>
    </location>
</feature>
<dbReference type="PROSITE" id="PS01103">
    <property type="entry name" value="ASD"/>
    <property type="match status" value="1"/>
</dbReference>
<dbReference type="OrthoDB" id="1894490at2759"/>
<evidence type="ECO:0000256" key="4">
    <source>
        <dbReference type="ARBA" id="ARBA00013120"/>
    </source>
</evidence>
<dbReference type="Pfam" id="PF02774">
    <property type="entry name" value="Semialdhyde_dhC"/>
    <property type="match status" value="1"/>
</dbReference>
<dbReference type="SMART" id="SM00859">
    <property type="entry name" value="Semialdhyde_dh"/>
    <property type="match status" value="1"/>
</dbReference>
<evidence type="ECO:0000256" key="3">
    <source>
        <dbReference type="ARBA" id="ARBA00010584"/>
    </source>
</evidence>
<keyword evidence="5" id="KW-0028">Amino-acid biosynthesis</keyword>
<dbReference type="CDD" id="cd02315">
    <property type="entry name" value="ScASADH_like_N"/>
    <property type="match status" value="1"/>
</dbReference>
<dbReference type="GO" id="GO:0009089">
    <property type="term" value="P:lysine biosynthetic process via diaminopimelate"/>
    <property type="evidence" value="ECO:0007669"/>
    <property type="project" value="UniProtKB-UniPathway"/>
</dbReference>
<dbReference type="GO" id="GO:0046983">
    <property type="term" value="F:protein dimerization activity"/>
    <property type="evidence" value="ECO:0007669"/>
    <property type="project" value="InterPro"/>
</dbReference>
<gene>
    <name evidence="12" type="ORF">BJ554DRAFT_1262</name>
</gene>
<dbReference type="Pfam" id="PF01118">
    <property type="entry name" value="Semialdhyde_dh"/>
    <property type="match status" value="1"/>
</dbReference>
<dbReference type="InterPro" id="IPR012280">
    <property type="entry name" value="Semialdhyde_DH_dimer_dom"/>
</dbReference>
<dbReference type="SUPFAM" id="SSF51735">
    <property type="entry name" value="NAD(P)-binding Rossmann-fold domains"/>
    <property type="match status" value="2"/>
</dbReference>
<comment type="pathway">
    <text evidence="2">Amino-acid biosynthesis; L-threonine biosynthesis; L-threonine from L-aspartate: step 2/5.</text>
</comment>
<dbReference type="GO" id="GO:0051287">
    <property type="term" value="F:NAD binding"/>
    <property type="evidence" value="ECO:0007669"/>
    <property type="project" value="InterPro"/>
</dbReference>
<evidence type="ECO:0000313" key="13">
    <source>
        <dbReference type="Proteomes" id="UP000673691"/>
    </source>
</evidence>
<dbReference type="InterPro" id="IPR036291">
    <property type="entry name" value="NAD(P)-bd_dom_sf"/>
</dbReference>
<dbReference type="GO" id="GO:0009088">
    <property type="term" value="P:threonine biosynthetic process"/>
    <property type="evidence" value="ECO:0007669"/>
    <property type="project" value="UniProtKB-UniPathway"/>
</dbReference>
<dbReference type="InterPro" id="IPR051823">
    <property type="entry name" value="ASADH-related"/>
</dbReference>
<dbReference type="UniPathway" id="UPA00050">
    <property type="reaction ID" value="UER00463"/>
</dbReference>
<reference evidence="12 13" key="1">
    <citation type="journal article" name="Sci. Rep.">
        <title>Genome-scale phylogenetic analyses confirm Olpidium as the closest living zoosporic fungus to the non-flagellated, terrestrial fungi.</title>
        <authorList>
            <person name="Chang Y."/>
            <person name="Rochon D."/>
            <person name="Sekimoto S."/>
            <person name="Wang Y."/>
            <person name="Chovatia M."/>
            <person name="Sandor L."/>
            <person name="Salamov A."/>
            <person name="Grigoriev I.V."/>
            <person name="Stajich J.E."/>
            <person name="Spatafora J.W."/>
        </authorList>
    </citation>
    <scope>NUCLEOTIDE SEQUENCE [LARGE SCALE GENOMIC DNA]</scope>
    <source>
        <strain evidence="12">S191</strain>
    </source>
</reference>
<keyword evidence="7" id="KW-0521">NADP</keyword>
<feature type="non-terminal residue" evidence="12">
    <location>
        <position position="315"/>
    </location>
</feature>
<dbReference type="GO" id="GO:0004073">
    <property type="term" value="F:aspartate-semialdehyde dehydrogenase activity"/>
    <property type="evidence" value="ECO:0007669"/>
    <property type="project" value="UniProtKB-EC"/>
</dbReference>
<dbReference type="InterPro" id="IPR000534">
    <property type="entry name" value="Semialdehyde_DH_NAD-bd"/>
</dbReference>
<evidence type="ECO:0000259" key="11">
    <source>
        <dbReference type="SMART" id="SM00859"/>
    </source>
</evidence>
<dbReference type="SUPFAM" id="SSF55347">
    <property type="entry name" value="Glyceraldehyde-3-phosphate dehydrogenase-like, C-terminal domain"/>
    <property type="match status" value="1"/>
</dbReference>
<name>A0A8H8DHJ0_9FUNG</name>
<dbReference type="AlphaFoldDB" id="A0A8H8DHJ0"/>
<feature type="domain" description="Semialdehyde dehydrogenase NAD-binding" evidence="11">
    <location>
        <begin position="21"/>
        <end position="196"/>
    </location>
</feature>
<evidence type="ECO:0000313" key="12">
    <source>
        <dbReference type="EMBL" id="KAG5458498.1"/>
    </source>
</evidence>
<feature type="active site" description="Proton acceptor" evidence="10">
    <location>
        <position position="314"/>
    </location>
</feature>
<comment type="similarity">
    <text evidence="3">Belongs to the aspartate-semialdehyde dehydrogenase family.</text>
</comment>
<evidence type="ECO:0000256" key="8">
    <source>
        <dbReference type="ARBA" id="ARBA00023002"/>
    </source>
</evidence>
<keyword evidence="8" id="KW-0560">Oxidoreductase</keyword>
<dbReference type="PIRSF" id="PIRSF000148">
    <property type="entry name" value="ASA_dh"/>
    <property type="match status" value="1"/>
</dbReference>
<protein>
    <recommendedName>
        <fullName evidence="4">aspartate-semialdehyde dehydrogenase</fullName>
        <ecNumber evidence="4">1.2.1.11</ecNumber>
    </recommendedName>
</protein>
<keyword evidence="6" id="KW-0791">Threonine biosynthesis</keyword>
<dbReference type="GO" id="GO:0050661">
    <property type="term" value="F:NADP binding"/>
    <property type="evidence" value="ECO:0007669"/>
    <property type="project" value="InterPro"/>
</dbReference>
<dbReference type="CDD" id="cd18130">
    <property type="entry name" value="ASADH_C_arch_fung_like"/>
    <property type="match status" value="1"/>
</dbReference>
<dbReference type="EC" id="1.2.1.11" evidence="4"/>
<evidence type="ECO:0000256" key="5">
    <source>
        <dbReference type="ARBA" id="ARBA00022605"/>
    </source>
</evidence>
<accession>A0A8H8DHJ0</accession>
<comment type="pathway">
    <text evidence="1">Amino-acid biosynthesis; L-methionine biosynthesis via de novo pathway; L-homoserine from L-aspartate: step 2/3.</text>
</comment>
<evidence type="ECO:0000256" key="1">
    <source>
        <dbReference type="ARBA" id="ARBA00005021"/>
    </source>
</evidence>
<dbReference type="InterPro" id="IPR000319">
    <property type="entry name" value="Asp-semialdehyde_DH_CS"/>
</dbReference>
<proteinExistence type="inferred from homology"/>
<dbReference type="EMBL" id="JAEFCI010008384">
    <property type="protein sequence ID" value="KAG5458498.1"/>
    <property type="molecule type" value="Genomic_DNA"/>
</dbReference>
<dbReference type="Proteomes" id="UP000673691">
    <property type="component" value="Unassembled WGS sequence"/>
</dbReference>
<dbReference type="UniPathway" id="UPA00051">
    <property type="reaction ID" value="UER00464"/>
</dbReference>